<keyword evidence="1" id="KW-0808">Transferase</keyword>
<organism evidence="3 4">
    <name type="scientific">candidate division KSB3 bacterium</name>
    <dbReference type="NCBI Taxonomy" id="2044937"/>
    <lineage>
        <taxon>Bacteria</taxon>
        <taxon>candidate division KSB3</taxon>
    </lineage>
</organism>
<sequence>MPGIPVLHVEADCIARAWEESLISLYKQGCDLKTQYDKPDDPPSKDATMILTITDPLKEPMIHRDFPGGLEDLQEYVMEVVEGIKDHLVRDPQDPEDTRWEYTYHQRLFAYDVPTKGAFDQIEMLCQQLAETPYTRRAQAITWKVWEDTTCYDPACMQSIWARLTPDGDASLLNMNVRFRSNDAYKAAFMNIFALVQLQKFLAKRIADTSGKTVRVGRYCHMADSYHLYGSYFEEFEKRFLNLLQKRSFERRTMRYADFQEMMDAAIPQILDKARSMGR</sequence>
<evidence type="ECO:0000313" key="3">
    <source>
        <dbReference type="EMBL" id="MBD3326266.1"/>
    </source>
</evidence>
<proteinExistence type="predicted"/>
<comment type="caution">
    <text evidence="3">The sequence shown here is derived from an EMBL/GenBank/DDBJ whole genome shotgun (WGS) entry which is preliminary data.</text>
</comment>
<dbReference type="InterPro" id="IPR023451">
    <property type="entry name" value="Thymidate_synth/dCMP_Mease_dom"/>
</dbReference>
<evidence type="ECO:0000313" key="4">
    <source>
        <dbReference type="Proteomes" id="UP000649604"/>
    </source>
</evidence>
<dbReference type="AlphaFoldDB" id="A0A9D5Q7U9"/>
<dbReference type="SUPFAM" id="SSF55831">
    <property type="entry name" value="Thymidylate synthase/dCMP hydroxymethylase"/>
    <property type="match status" value="1"/>
</dbReference>
<name>A0A9D5Q7U9_9BACT</name>
<protein>
    <recommendedName>
        <fullName evidence="2">Thymidylate synthase/dCMP hydroxymethylase domain-containing protein</fullName>
    </recommendedName>
</protein>
<dbReference type="Pfam" id="PF00303">
    <property type="entry name" value="Thymidylat_synt"/>
    <property type="match status" value="1"/>
</dbReference>
<dbReference type="EMBL" id="WJJP01000552">
    <property type="protein sequence ID" value="MBD3326266.1"/>
    <property type="molecule type" value="Genomic_DNA"/>
</dbReference>
<evidence type="ECO:0000256" key="1">
    <source>
        <dbReference type="ARBA" id="ARBA00022679"/>
    </source>
</evidence>
<dbReference type="Gene3D" id="3.30.572.10">
    <property type="entry name" value="Thymidylate synthase/dCMP hydroxymethylase domain"/>
    <property type="match status" value="1"/>
</dbReference>
<reference evidence="3" key="1">
    <citation type="submission" date="2019-11" db="EMBL/GenBank/DDBJ databases">
        <title>Microbial mats filling the niche in hypersaline microbial mats.</title>
        <authorList>
            <person name="Wong H.L."/>
            <person name="Macleod F.I."/>
            <person name="White R.A. III"/>
            <person name="Burns B.P."/>
        </authorList>
    </citation>
    <scope>NUCLEOTIDE SEQUENCE</scope>
    <source>
        <strain evidence="3">Rbin_158</strain>
    </source>
</reference>
<dbReference type="Proteomes" id="UP000649604">
    <property type="component" value="Unassembled WGS sequence"/>
</dbReference>
<evidence type="ECO:0000259" key="2">
    <source>
        <dbReference type="Pfam" id="PF00303"/>
    </source>
</evidence>
<dbReference type="GO" id="GO:0016740">
    <property type="term" value="F:transferase activity"/>
    <property type="evidence" value="ECO:0007669"/>
    <property type="project" value="UniProtKB-KW"/>
</dbReference>
<gene>
    <name evidence="3" type="ORF">GF339_16900</name>
</gene>
<dbReference type="InterPro" id="IPR036926">
    <property type="entry name" value="Thymidate_synth/dCMP_Mease_sf"/>
</dbReference>
<feature type="domain" description="Thymidylate synthase/dCMP hydroxymethylase" evidence="2">
    <location>
        <begin position="101"/>
        <end position="239"/>
    </location>
</feature>
<accession>A0A9D5Q7U9</accession>